<protein>
    <submittedName>
        <fullName evidence="2">Uncharacterized protein</fullName>
    </submittedName>
</protein>
<dbReference type="EMBL" id="JACSVK010000284">
    <property type="protein sequence ID" value="MBD0222242.1"/>
    <property type="molecule type" value="Genomic_DNA"/>
</dbReference>
<evidence type="ECO:0000313" key="3">
    <source>
        <dbReference type="Proteomes" id="UP000634608"/>
    </source>
</evidence>
<feature type="region of interest" description="Disordered" evidence="1">
    <location>
        <begin position="130"/>
        <end position="153"/>
    </location>
</feature>
<dbReference type="AlphaFoldDB" id="A0A8I0K783"/>
<gene>
    <name evidence="2" type="ORF">IAG11_20595</name>
</gene>
<proteinExistence type="predicted"/>
<comment type="caution">
    <text evidence="2">The sequence shown here is derived from an EMBL/GenBank/DDBJ whole genome shotgun (WGS) entry which is preliminary data.</text>
</comment>
<accession>A0A8I0K783</accession>
<feature type="non-terminal residue" evidence="2">
    <location>
        <position position="341"/>
    </location>
</feature>
<feature type="non-terminal residue" evidence="2">
    <location>
        <position position="1"/>
    </location>
</feature>
<organism evidence="2 3">
    <name type="scientific">Acinetobacter baumannii</name>
    <dbReference type="NCBI Taxonomy" id="470"/>
    <lineage>
        <taxon>Bacteria</taxon>
        <taxon>Pseudomonadati</taxon>
        <taxon>Pseudomonadota</taxon>
        <taxon>Gammaproteobacteria</taxon>
        <taxon>Moraxellales</taxon>
        <taxon>Moraxellaceae</taxon>
        <taxon>Acinetobacter</taxon>
        <taxon>Acinetobacter calcoaceticus/baumannii complex</taxon>
    </lineage>
</organism>
<sequence length="341" mass="39435">GLTKWIINPDLIVALRLVKEGDNWVRPEEDFCVVIREFFDSKGNHRLIEIKREFLADYLAARGLSLRLSYYRQRVENVSNIEDSSYVGLESYQEQRDQGRFELLIRDLEKVYGGGWASFRVWRTDIDEDEDAPVMGPENNENTESESSEGHIEGYPGVRVEGEFWRDEWIGHQGRSIRVRGDVDINLPSFIVETDGKRISSLDLNNEDVGRWLWFRPSIVNELLNHRGFSLKWYTAETGGIQSTSGYSTHFGINDSDLITVYAYDIARLEAWEQHIWAAHNVAPEGKVSAELLSAQVKVQVASTYAVEELLFQSMRMLEQGFRKKFKIDLYRHDIDDSELT</sequence>
<evidence type="ECO:0000313" key="2">
    <source>
        <dbReference type="EMBL" id="MBD0222242.1"/>
    </source>
</evidence>
<evidence type="ECO:0000256" key="1">
    <source>
        <dbReference type="SAM" id="MobiDB-lite"/>
    </source>
</evidence>
<dbReference type="Proteomes" id="UP000634608">
    <property type="component" value="Unassembled WGS sequence"/>
</dbReference>
<reference evidence="2" key="1">
    <citation type="submission" date="2020-08" db="EMBL/GenBank/DDBJ databases">
        <title>Diversity of carbapenem-resistant Acinetobacter baumannii and bacteriophage-mediated spread of the Oxa23 carbapenemase.</title>
        <authorList>
            <person name="Abouelfetouh A."/>
            <person name="Mattock J."/>
            <person name="Turner D."/>
            <person name="Li E."/>
            <person name="Evans B.A."/>
        </authorList>
    </citation>
    <scope>NUCLEOTIDE SEQUENCE</scope>
    <source>
        <strain evidence="2">A86</strain>
    </source>
</reference>
<name>A0A8I0K783_ACIBA</name>